<gene>
    <name evidence="2" type="ORF">TIS948_LOCUS9937</name>
</gene>
<dbReference type="Pfam" id="PF20262">
    <property type="entry name" value="UNC80_C"/>
    <property type="match status" value="2"/>
</dbReference>
<dbReference type="GO" id="GO:0030424">
    <property type="term" value="C:axon"/>
    <property type="evidence" value="ECO:0007669"/>
    <property type="project" value="TreeGrafter"/>
</dbReference>
<dbReference type="GO" id="GO:0055080">
    <property type="term" value="P:monoatomic cation homeostasis"/>
    <property type="evidence" value="ECO:0007669"/>
    <property type="project" value="TreeGrafter"/>
</dbReference>
<accession>A0A817PBI5</accession>
<reference evidence="2" key="1">
    <citation type="submission" date="2021-02" db="EMBL/GenBank/DDBJ databases">
        <authorList>
            <person name="Nowell W R."/>
        </authorList>
    </citation>
    <scope>NUCLEOTIDE SEQUENCE</scope>
</reference>
<dbReference type="PANTHER" id="PTHR31781">
    <property type="entry name" value="UNC80"/>
    <property type="match status" value="1"/>
</dbReference>
<dbReference type="Proteomes" id="UP000663825">
    <property type="component" value="Unassembled WGS sequence"/>
</dbReference>
<evidence type="ECO:0000259" key="1">
    <source>
        <dbReference type="Pfam" id="PF20262"/>
    </source>
</evidence>
<dbReference type="OrthoDB" id="6266450at2759"/>
<comment type="caution">
    <text evidence="2">The sequence shown here is derived from an EMBL/GenBank/DDBJ whole genome shotgun (WGS) entry which is preliminary data.</text>
</comment>
<proteinExistence type="predicted"/>
<dbReference type="EMBL" id="CAJNXB010001291">
    <property type="protein sequence ID" value="CAF3155187.1"/>
    <property type="molecule type" value="Genomic_DNA"/>
</dbReference>
<sequence length="222" mass="25891">MDGKTTTTTWDITVFLNVTNGTFILHREDVAMLRFYLAAYISTTKHFRHIFATNGHPLIMLTFLRVYSNIQLNPMLKRSIKYYCRYCFYITSYTIYITNHYDDTIFTVLNCIDFCVTVVAYAPNSTRSLQLLDVIDLSLPKHLEYLKDRTNKNNSKNHDREELKIIEKLSTTIKKKQWLVHQESLTQIFVEPKHDILIGESYKDSFGSSHSPPIVLGEDSMT</sequence>
<feature type="domain" description="Protein UNC80 C-terminal" evidence="1">
    <location>
        <begin position="101"/>
        <end position="195"/>
    </location>
</feature>
<dbReference type="AlphaFoldDB" id="A0A817PBI5"/>
<protein>
    <recommendedName>
        <fullName evidence="1">Protein UNC80 C-terminal domain-containing protein</fullName>
    </recommendedName>
</protein>
<dbReference type="InterPro" id="IPR046460">
    <property type="entry name" value="UNC80_C"/>
</dbReference>
<dbReference type="PANTHER" id="PTHR31781:SF1">
    <property type="entry name" value="PROTEIN UNC-80 HOMOLOG"/>
    <property type="match status" value="1"/>
</dbReference>
<evidence type="ECO:0000313" key="3">
    <source>
        <dbReference type="Proteomes" id="UP000663825"/>
    </source>
</evidence>
<organism evidence="2 3">
    <name type="scientific">Rotaria socialis</name>
    <dbReference type="NCBI Taxonomy" id="392032"/>
    <lineage>
        <taxon>Eukaryota</taxon>
        <taxon>Metazoa</taxon>
        <taxon>Spiralia</taxon>
        <taxon>Gnathifera</taxon>
        <taxon>Rotifera</taxon>
        <taxon>Eurotatoria</taxon>
        <taxon>Bdelloidea</taxon>
        <taxon>Philodinida</taxon>
        <taxon>Philodinidae</taxon>
        <taxon>Rotaria</taxon>
    </lineage>
</organism>
<dbReference type="GO" id="GO:0005261">
    <property type="term" value="F:monoatomic cation channel activity"/>
    <property type="evidence" value="ECO:0007669"/>
    <property type="project" value="TreeGrafter"/>
</dbReference>
<feature type="domain" description="Protein UNC80 C-terminal" evidence="1">
    <location>
        <begin position="7"/>
        <end position="90"/>
    </location>
</feature>
<name>A0A817PBI5_9BILA</name>
<dbReference type="GO" id="GO:0034703">
    <property type="term" value="C:cation channel complex"/>
    <property type="evidence" value="ECO:0007669"/>
    <property type="project" value="TreeGrafter"/>
</dbReference>
<evidence type="ECO:0000313" key="2">
    <source>
        <dbReference type="EMBL" id="CAF3155187.1"/>
    </source>
</evidence>